<keyword evidence="2" id="KW-1185">Reference proteome</keyword>
<dbReference type="EMBL" id="JACHYB010000001">
    <property type="protein sequence ID" value="MBB3185981.1"/>
    <property type="molecule type" value="Genomic_DNA"/>
</dbReference>
<evidence type="ECO:0000313" key="1">
    <source>
        <dbReference type="EMBL" id="MBB3185981.1"/>
    </source>
</evidence>
<sequence>MGKAIISTPFVNEMPEKMVHGENIYFVETESEMIDAVNILLSDHKLREKLEIGAKDYYNKWLKPDIVIRRIINELQLKQNSSSLTPPPTPAVPAGG</sequence>
<accession>A0A7W5DN96</accession>
<name>A0A7W5DN96_9PORP</name>
<gene>
    <name evidence="1" type="ORF">FHX64_000144</name>
</gene>
<keyword evidence="1" id="KW-0808">Transferase</keyword>
<dbReference type="SUPFAM" id="SSF53756">
    <property type="entry name" value="UDP-Glycosyltransferase/glycogen phosphorylase"/>
    <property type="match status" value="1"/>
</dbReference>
<dbReference type="GO" id="GO:0016740">
    <property type="term" value="F:transferase activity"/>
    <property type="evidence" value="ECO:0007669"/>
    <property type="project" value="UniProtKB-KW"/>
</dbReference>
<reference evidence="1 2" key="1">
    <citation type="submission" date="2020-08" db="EMBL/GenBank/DDBJ databases">
        <title>Genomic Encyclopedia of Type Strains, Phase IV (KMG-IV): sequencing the most valuable type-strain genomes for metagenomic binning, comparative biology and taxonomic classification.</title>
        <authorList>
            <person name="Goeker M."/>
        </authorList>
    </citation>
    <scope>NUCLEOTIDE SEQUENCE [LARGE SCALE GENOMIC DNA]</scope>
    <source>
        <strain evidence="1 2">DSM 27471</strain>
    </source>
</reference>
<proteinExistence type="predicted"/>
<evidence type="ECO:0000313" key="2">
    <source>
        <dbReference type="Proteomes" id="UP000544222"/>
    </source>
</evidence>
<organism evidence="1 2">
    <name type="scientific">Microbacter margulisiae</name>
    <dbReference type="NCBI Taxonomy" id="1350067"/>
    <lineage>
        <taxon>Bacteria</taxon>
        <taxon>Pseudomonadati</taxon>
        <taxon>Bacteroidota</taxon>
        <taxon>Bacteroidia</taxon>
        <taxon>Bacteroidales</taxon>
        <taxon>Porphyromonadaceae</taxon>
        <taxon>Microbacter</taxon>
    </lineage>
</organism>
<dbReference type="Proteomes" id="UP000544222">
    <property type="component" value="Unassembled WGS sequence"/>
</dbReference>
<protein>
    <submittedName>
        <fullName evidence="1">Glycosyltransferase involved in cell wall biosynthesis</fullName>
    </submittedName>
</protein>
<comment type="caution">
    <text evidence="1">The sequence shown here is derived from an EMBL/GenBank/DDBJ whole genome shotgun (WGS) entry which is preliminary data.</text>
</comment>
<dbReference type="AlphaFoldDB" id="A0A7W5DN96"/>